<evidence type="ECO:0000313" key="2">
    <source>
        <dbReference type="EMBL" id="CAI0460642.1"/>
    </source>
</evidence>
<gene>
    <name evidence="2" type="ORF">LITE_LOCUS34569</name>
</gene>
<feature type="transmembrane region" description="Helical" evidence="1">
    <location>
        <begin position="42"/>
        <end position="62"/>
    </location>
</feature>
<organism evidence="2 3">
    <name type="scientific">Linum tenue</name>
    <dbReference type="NCBI Taxonomy" id="586396"/>
    <lineage>
        <taxon>Eukaryota</taxon>
        <taxon>Viridiplantae</taxon>
        <taxon>Streptophyta</taxon>
        <taxon>Embryophyta</taxon>
        <taxon>Tracheophyta</taxon>
        <taxon>Spermatophyta</taxon>
        <taxon>Magnoliopsida</taxon>
        <taxon>eudicotyledons</taxon>
        <taxon>Gunneridae</taxon>
        <taxon>Pentapetalae</taxon>
        <taxon>rosids</taxon>
        <taxon>fabids</taxon>
        <taxon>Malpighiales</taxon>
        <taxon>Linaceae</taxon>
        <taxon>Linum</taxon>
    </lineage>
</organism>
<dbReference type="Proteomes" id="UP001154282">
    <property type="component" value="Unassembled WGS sequence"/>
</dbReference>
<dbReference type="AlphaFoldDB" id="A0AAV0NPP9"/>
<keyword evidence="1" id="KW-1133">Transmembrane helix</keyword>
<protein>
    <submittedName>
        <fullName evidence="2">Uncharacterized protein</fullName>
    </submittedName>
</protein>
<reference evidence="2" key="1">
    <citation type="submission" date="2022-08" db="EMBL/GenBank/DDBJ databases">
        <authorList>
            <person name="Gutierrez-Valencia J."/>
        </authorList>
    </citation>
    <scope>NUCLEOTIDE SEQUENCE</scope>
</reference>
<keyword evidence="3" id="KW-1185">Reference proteome</keyword>
<sequence>MQPCLPSPLHSEMGQLADFSSALPYVPWGMAFQRLKTPIQQLLLAFFSFVVVVKTTMGMSSIRYQLFQHFQREL</sequence>
<proteinExistence type="predicted"/>
<accession>A0AAV0NPP9</accession>
<keyword evidence="1" id="KW-0472">Membrane</keyword>
<comment type="caution">
    <text evidence="2">The sequence shown here is derived from an EMBL/GenBank/DDBJ whole genome shotgun (WGS) entry which is preliminary data.</text>
</comment>
<keyword evidence="1" id="KW-0812">Transmembrane</keyword>
<evidence type="ECO:0000313" key="3">
    <source>
        <dbReference type="Proteomes" id="UP001154282"/>
    </source>
</evidence>
<name>A0AAV0NPP9_9ROSI</name>
<dbReference type="EMBL" id="CAMGYJ010000008">
    <property type="protein sequence ID" value="CAI0460642.1"/>
    <property type="molecule type" value="Genomic_DNA"/>
</dbReference>
<evidence type="ECO:0000256" key="1">
    <source>
        <dbReference type="SAM" id="Phobius"/>
    </source>
</evidence>